<accession>A0A3S4UPK7</accession>
<evidence type="ECO:0000313" key="3">
    <source>
        <dbReference type="EMBL" id="VEG75330.1"/>
    </source>
</evidence>
<feature type="compositionally biased region" description="Basic and acidic residues" evidence="1">
    <location>
        <begin position="475"/>
        <end position="488"/>
    </location>
</feature>
<sequence>MTLGLLLAASTGLGPVAVADETGQQKADAAASSPATPSDADEPTAAAEDAKDPEDSGDSEDSGDAAPDARAGQRDAACAPQATVTHPEGQNAQTPVYVVGQPVGMTVSGWCSTPGTALPHPGITVNVHHGDAVSSYETEYVLVVNRSGPDAGSAQGQIDMDALLEDVADIHGIVVGRTGTFSITLSSQGSTVTTGTFIVTDPAPEEPKEPTPSPTASPSSEPTAEPTESPRPDPTPSASAEPSTSPAPSASPSAGPSAEPSTTPSAQPSASAEPDPICDPAKARSQVVVPDSGAYTAGQAIVLRVSNWCDSQGRLATGEATVTVNLSTPGGYAGNPVTIRVLFTQGGFEAAVPAAVYNGVPIESGQSYYLQISAHGAIRGSSSFTIIQPQTPAEPSPAPEPQATAAPAEPERPVEPPAAPASAEEDDSAAATEPNSPALTEAPADEDPASSAAESVVERPESSQDADSPQQEASQDQRSEDRTARPDRAPVAPVSDASELSADNAGSLSGSRQGNLVTLILPSWAVAEGDWVSVFVFPGGKTAGWVQVGADNSVTIDISSLGSGSYELAVASRDNALLGWARLEIAEASYAPGDIREARVVTGGELAAGPGLIGPDDWLLISAGGLLVLGAASFLVAARSGLAAIKR</sequence>
<organism evidence="3 4">
    <name type="scientific">Actinomyces slackii</name>
    <dbReference type="NCBI Taxonomy" id="52774"/>
    <lineage>
        <taxon>Bacteria</taxon>
        <taxon>Bacillati</taxon>
        <taxon>Actinomycetota</taxon>
        <taxon>Actinomycetes</taxon>
        <taxon>Actinomycetales</taxon>
        <taxon>Actinomycetaceae</taxon>
        <taxon>Actinomyces</taxon>
    </lineage>
</organism>
<name>A0A3S4UPK7_9ACTO</name>
<reference evidence="3 4" key="1">
    <citation type="submission" date="2018-12" db="EMBL/GenBank/DDBJ databases">
        <authorList>
            <consortium name="Pathogen Informatics"/>
        </authorList>
    </citation>
    <scope>NUCLEOTIDE SEQUENCE [LARGE SCALE GENOMIC DNA]</scope>
    <source>
        <strain evidence="3 4">NCTC11923</strain>
    </source>
</reference>
<dbReference type="KEGG" id="asla:NCTC11923_01990"/>
<evidence type="ECO:0000256" key="1">
    <source>
        <dbReference type="SAM" id="MobiDB-lite"/>
    </source>
</evidence>
<keyword evidence="2" id="KW-1133">Transmembrane helix</keyword>
<dbReference type="EMBL" id="LR134363">
    <property type="protein sequence ID" value="VEG75330.1"/>
    <property type="molecule type" value="Genomic_DNA"/>
</dbReference>
<feature type="compositionally biased region" description="Low complexity" evidence="1">
    <location>
        <begin position="216"/>
        <end position="227"/>
    </location>
</feature>
<dbReference type="STRING" id="1278298.GCA_000428685_00424"/>
<keyword evidence="4" id="KW-1185">Reference proteome</keyword>
<evidence type="ECO:0000256" key="2">
    <source>
        <dbReference type="SAM" id="Phobius"/>
    </source>
</evidence>
<feature type="compositionally biased region" description="Polar residues" evidence="1">
    <location>
        <begin position="187"/>
        <end position="197"/>
    </location>
</feature>
<evidence type="ECO:0000313" key="4">
    <source>
        <dbReference type="Proteomes" id="UP000276899"/>
    </source>
</evidence>
<dbReference type="AlphaFoldDB" id="A0A3S4UPK7"/>
<dbReference type="Proteomes" id="UP000276899">
    <property type="component" value="Chromosome"/>
</dbReference>
<feature type="compositionally biased region" description="Polar residues" evidence="1">
    <location>
        <begin position="465"/>
        <end position="474"/>
    </location>
</feature>
<proteinExistence type="predicted"/>
<keyword evidence="2" id="KW-0812">Transmembrane</keyword>
<feature type="compositionally biased region" description="Low complexity" evidence="1">
    <location>
        <begin position="27"/>
        <end position="47"/>
    </location>
</feature>
<keyword evidence="2" id="KW-0472">Membrane</keyword>
<feature type="region of interest" description="Disordered" evidence="1">
    <location>
        <begin position="19"/>
        <end position="90"/>
    </location>
</feature>
<feature type="transmembrane region" description="Helical" evidence="2">
    <location>
        <begin position="618"/>
        <end position="638"/>
    </location>
</feature>
<feature type="compositionally biased region" description="Low complexity" evidence="1">
    <location>
        <begin position="236"/>
        <end position="274"/>
    </location>
</feature>
<gene>
    <name evidence="3" type="ORF">NCTC11923_01990</name>
</gene>
<protein>
    <submittedName>
        <fullName evidence="3">Uncharacterized protein</fullName>
    </submittedName>
</protein>
<feature type="region of interest" description="Disordered" evidence="1">
    <location>
        <begin position="387"/>
        <end position="512"/>
    </location>
</feature>
<feature type="region of interest" description="Disordered" evidence="1">
    <location>
        <begin position="187"/>
        <end position="279"/>
    </location>
</feature>